<dbReference type="InterPro" id="IPR010610">
    <property type="entry name" value="EryCIII-like_C"/>
</dbReference>
<proteinExistence type="predicted"/>
<dbReference type="SMART" id="SM00504">
    <property type="entry name" value="Ubox"/>
    <property type="match status" value="1"/>
</dbReference>
<organism evidence="3 4">
    <name type="scientific">Chrysophaeum taylorii</name>
    <dbReference type="NCBI Taxonomy" id="2483200"/>
    <lineage>
        <taxon>Eukaryota</taxon>
        <taxon>Sar</taxon>
        <taxon>Stramenopiles</taxon>
        <taxon>Ochrophyta</taxon>
        <taxon>Pelagophyceae</taxon>
        <taxon>Pelagomonadales</taxon>
        <taxon>Pelagomonadaceae</taxon>
        <taxon>Chrysophaeum</taxon>
    </lineage>
</organism>
<dbReference type="GO" id="GO:0016906">
    <property type="term" value="F:sterol 3-beta-glucosyltransferase activity"/>
    <property type="evidence" value="ECO:0007669"/>
    <property type="project" value="UniProtKB-ARBA"/>
</dbReference>
<dbReference type="Gene3D" id="3.40.50.2000">
    <property type="entry name" value="Glycogen Phosphorylase B"/>
    <property type="match status" value="2"/>
</dbReference>
<reference evidence="3" key="1">
    <citation type="submission" date="2023-01" db="EMBL/GenBank/DDBJ databases">
        <title>Metagenome sequencing of chrysophaentin producing Chrysophaeum taylorii.</title>
        <authorList>
            <person name="Davison J."/>
            <person name="Bewley C."/>
        </authorList>
    </citation>
    <scope>NUCLEOTIDE SEQUENCE</scope>
    <source>
        <strain evidence="3">NIES-1699</strain>
    </source>
</reference>
<evidence type="ECO:0000313" key="4">
    <source>
        <dbReference type="Proteomes" id="UP001230188"/>
    </source>
</evidence>
<dbReference type="AlphaFoldDB" id="A0AAD7U7D1"/>
<dbReference type="Pfam" id="PF06722">
    <property type="entry name" value="EryCIII-like_C"/>
    <property type="match status" value="1"/>
</dbReference>
<keyword evidence="4" id="KW-1185">Reference proteome</keyword>
<dbReference type="Pfam" id="PF03033">
    <property type="entry name" value="Glyco_transf_28"/>
    <property type="match status" value="1"/>
</dbReference>
<comment type="caution">
    <text evidence="3">The sequence shown here is derived from an EMBL/GenBank/DDBJ whole genome shotgun (WGS) entry which is preliminary data.</text>
</comment>
<dbReference type="CDD" id="cd03784">
    <property type="entry name" value="GT1_Gtf-like"/>
    <property type="match status" value="1"/>
</dbReference>
<dbReference type="EMBL" id="JAQMWT010000561">
    <property type="protein sequence ID" value="KAJ8599478.1"/>
    <property type="molecule type" value="Genomic_DNA"/>
</dbReference>
<protein>
    <recommendedName>
        <fullName evidence="2">U-box domain-containing protein</fullName>
    </recommendedName>
</protein>
<dbReference type="InterPro" id="IPR013083">
    <property type="entry name" value="Znf_RING/FYVE/PHD"/>
</dbReference>
<keyword evidence="1" id="KW-0808">Transferase</keyword>
<dbReference type="SUPFAM" id="SSF57850">
    <property type="entry name" value="RING/U-box"/>
    <property type="match status" value="1"/>
</dbReference>
<dbReference type="InterPro" id="IPR002213">
    <property type="entry name" value="UDP_glucos_trans"/>
</dbReference>
<evidence type="ECO:0000313" key="3">
    <source>
        <dbReference type="EMBL" id="KAJ8599478.1"/>
    </source>
</evidence>
<gene>
    <name evidence="3" type="ORF">CTAYLR_010490</name>
</gene>
<dbReference type="PANTHER" id="PTHR48050:SF13">
    <property type="entry name" value="STEROL 3-BETA-GLUCOSYLTRANSFERASE UGT80A2"/>
    <property type="match status" value="1"/>
</dbReference>
<feature type="domain" description="U-box" evidence="2">
    <location>
        <begin position="97"/>
        <end position="163"/>
    </location>
</feature>
<dbReference type="Pfam" id="PF04564">
    <property type="entry name" value="U-box"/>
    <property type="match status" value="1"/>
</dbReference>
<dbReference type="SUPFAM" id="SSF53756">
    <property type="entry name" value="UDP-Glycosyltransferase/glycogen phosphorylase"/>
    <property type="match status" value="1"/>
</dbReference>
<sequence length="689" mass="77427">MECALAAASMDANEELRSDLEALVASEVVEIVKFMGSARCLSIIFRAGAATRRIEVYRGYPQVAPLCFKTRRRAVEMPPWNGSLLNLCAACGTVPDEFRCPLTLDVMTRPVRLLTPCDRRYEQAAIERWLEEKPRRDPMTGIDHDPPLRFKPDPRLQRRIEVWRRGEDRAFTTTISRLLSSIRSDLVDARRRATVPRRKREDIYINGRCVWLWEDSSDSEDGSSSVVNILGRKMKIALVTLGSRGDVQPYLGIALSLKEAGHAVTIMTSVDFESAVAEQGIAFRGIFQSIKHKLQGDLKKSMASGDATEFGKFMSRWLGDEAADEHFGNWLSATRDLEPDIVLVGTLCDFYGVVGRYVLRIPTIFVRLFHVQYDAPRNYFGLPTLPLGLTKYAVQYFVEHFVRKSWKGRLNEACKRELGVDAYRLYSNDLYAADTQNPWLTDLVVAQPIELAQILHPGRSPRIKCVGYCVLSDQSHNDVFFGNRRDLARVDAFLEKHPKVVYCGWGSMICPDYMPGLVVGAIRRAKLPAIIFRGEARLSLPNESADDLLFVDSMPHEILFPKCDVVWHHGGAGTTAAAMRAGRPQIITPVFMDQYDHARAINVLGIGFGFEKQLHKITMTELADALVRCANDPAVASTARNLAPSVKAQDGNKAIVDHVHHVWHNEVLPGHHKAALDRKATTPWRPRVI</sequence>
<evidence type="ECO:0000256" key="1">
    <source>
        <dbReference type="ARBA" id="ARBA00022679"/>
    </source>
</evidence>
<dbReference type="GO" id="GO:0016567">
    <property type="term" value="P:protein ubiquitination"/>
    <property type="evidence" value="ECO:0007669"/>
    <property type="project" value="InterPro"/>
</dbReference>
<name>A0AAD7U7D1_9STRA</name>
<dbReference type="InterPro" id="IPR004276">
    <property type="entry name" value="GlycoTrans_28_N"/>
</dbReference>
<evidence type="ECO:0000259" key="2">
    <source>
        <dbReference type="SMART" id="SM00504"/>
    </source>
</evidence>
<dbReference type="PANTHER" id="PTHR48050">
    <property type="entry name" value="STEROL 3-BETA-GLUCOSYLTRANSFERASE"/>
    <property type="match status" value="1"/>
</dbReference>
<dbReference type="InterPro" id="IPR050426">
    <property type="entry name" value="Glycosyltransferase_28"/>
</dbReference>
<dbReference type="InterPro" id="IPR003613">
    <property type="entry name" value="Ubox_domain"/>
</dbReference>
<dbReference type="GO" id="GO:0004842">
    <property type="term" value="F:ubiquitin-protein transferase activity"/>
    <property type="evidence" value="ECO:0007669"/>
    <property type="project" value="InterPro"/>
</dbReference>
<accession>A0AAD7U7D1</accession>
<dbReference type="Gene3D" id="3.30.40.10">
    <property type="entry name" value="Zinc/RING finger domain, C3HC4 (zinc finger)"/>
    <property type="match status" value="1"/>
</dbReference>
<dbReference type="Proteomes" id="UP001230188">
    <property type="component" value="Unassembled WGS sequence"/>
</dbReference>
<dbReference type="FunFam" id="3.40.50.2000:FF:000009">
    <property type="entry name" value="Sterol 3-beta-glucosyltransferase UGT80A2"/>
    <property type="match status" value="1"/>
</dbReference>
<dbReference type="GO" id="GO:0005975">
    <property type="term" value="P:carbohydrate metabolic process"/>
    <property type="evidence" value="ECO:0007669"/>
    <property type="project" value="InterPro"/>
</dbReference>